<dbReference type="GO" id="GO:0015074">
    <property type="term" value="P:DNA integration"/>
    <property type="evidence" value="ECO:0007669"/>
    <property type="project" value="InterPro"/>
</dbReference>
<dbReference type="RefSeq" id="WP_013010016.1">
    <property type="nucleotide sequence ID" value="NC_013943.1"/>
</dbReference>
<dbReference type="GO" id="GO:0003677">
    <property type="term" value="F:DNA binding"/>
    <property type="evidence" value="ECO:0007669"/>
    <property type="project" value="InterPro"/>
</dbReference>
<dbReference type="InterPro" id="IPR009057">
    <property type="entry name" value="Homeodomain-like_sf"/>
</dbReference>
<dbReference type="InterPro" id="IPR048020">
    <property type="entry name" value="Transpos_IS3"/>
</dbReference>
<keyword evidence="3" id="KW-1185">Reference proteome</keyword>
<gene>
    <name evidence="2" type="ordered locus">Dacet_0689</name>
</gene>
<dbReference type="eggNOG" id="COG2963">
    <property type="taxonomic scope" value="Bacteria"/>
</dbReference>
<dbReference type="Proteomes" id="UP000002012">
    <property type="component" value="Chromosome"/>
</dbReference>
<dbReference type="Gene3D" id="3.30.420.10">
    <property type="entry name" value="Ribonuclease H-like superfamily/Ribonuclease H"/>
    <property type="match status" value="1"/>
</dbReference>
<name>D4H4T1_DENA2</name>
<dbReference type="PaxDb" id="522772-Dacet_0689"/>
<dbReference type="Pfam" id="PF13276">
    <property type="entry name" value="HTH_21"/>
    <property type="match status" value="1"/>
</dbReference>
<dbReference type="GO" id="GO:0006313">
    <property type="term" value="P:DNA transposition"/>
    <property type="evidence" value="ECO:0007669"/>
    <property type="project" value="InterPro"/>
</dbReference>
<dbReference type="PANTHER" id="PTHR46889:SF4">
    <property type="entry name" value="TRANSPOSASE INSO FOR INSERTION SEQUENCE ELEMENT IS911B-RELATED"/>
    <property type="match status" value="1"/>
</dbReference>
<dbReference type="InterPro" id="IPR002514">
    <property type="entry name" value="Transposase_8"/>
</dbReference>
<dbReference type="SUPFAM" id="SSF46689">
    <property type="entry name" value="Homeodomain-like"/>
    <property type="match status" value="1"/>
</dbReference>
<organism evidence="2 3">
    <name type="scientific">Denitrovibrio acetiphilus (strain DSM 12809 / NBRC 114555 / N2460)</name>
    <dbReference type="NCBI Taxonomy" id="522772"/>
    <lineage>
        <taxon>Bacteria</taxon>
        <taxon>Pseudomonadati</taxon>
        <taxon>Deferribacterota</taxon>
        <taxon>Deferribacteres</taxon>
        <taxon>Deferribacterales</taxon>
        <taxon>Geovibrionaceae</taxon>
        <taxon>Denitrovibrio</taxon>
    </lineage>
</organism>
<dbReference type="eggNOG" id="COG2801">
    <property type="taxonomic scope" value="Bacteria"/>
</dbReference>
<proteinExistence type="predicted"/>
<dbReference type="PANTHER" id="PTHR46889">
    <property type="entry name" value="TRANSPOSASE INSF FOR INSERTION SEQUENCE IS3B-RELATED"/>
    <property type="match status" value="1"/>
</dbReference>
<accession>D4H4T1</accession>
<dbReference type="InterPro" id="IPR001584">
    <property type="entry name" value="Integrase_cat-core"/>
</dbReference>
<dbReference type="Pfam" id="PF01527">
    <property type="entry name" value="HTH_Tnp_1"/>
    <property type="match status" value="1"/>
</dbReference>
<dbReference type="InterPro" id="IPR025948">
    <property type="entry name" value="HTH-like_dom"/>
</dbReference>
<dbReference type="InterPro" id="IPR012337">
    <property type="entry name" value="RNaseH-like_sf"/>
</dbReference>
<sequence>MSKKRRQFSAEQKTKIVLEVLQSDSTLNQIASKYEISPNVIQNWKKQFLENASIAMEPSKVVKEYKAEIDEKDKEIEVLHKALGKATIELEFVQKKLVSLGSSNKSLVEPELEDINIARQCALLEVNRSTFYYKHIDRSFENDLLKRRMSELYTEHSELGYRMIYHQMKDEGFKVGKNKVLKLMQELGIKSIHPKKKKLTSIKSIEHETYPYLLSALRNDKKQVVAEHANQVWSGDITYVPTAGGFMYLAAIIDWHSKAILAWKLSNTMDTSLVCDVLEEAIYKHGTPEIFNSDQGSQYTSYRHTEMLKKHNIKISMNGTGRSIDNIAIERFFRTLKYDDIYVRDYRSVTELRAGIGRYMDYYNNERLHSALGYKRPMDVHMNQVRIAA</sequence>
<dbReference type="InParanoid" id="D4H4T1"/>
<dbReference type="InterPro" id="IPR050900">
    <property type="entry name" value="Transposase_IS3/IS150/IS904"/>
</dbReference>
<dbReference type="OrthoDB" id="936265at2"/>
<dbReference type="HOGENOM" id="CLU_027402_4_1_0"/>
<dbReference type="Pfam" id="PF13333">
    <property type="entry name" value="rve_2"/>
    <property type="match status" value="1"/>
</dbReference>
<feature type="domain" description="Integrase catalytic" evidence="1">
    <location>
        <begin position="225"/>
        <end position="385"/>
    </location>
</feature>
<protein>
    <submittedName>
        <fullName evidence="2">Integrase catalytic region</fullName>
    </submittedName>
</protein>
<dbReference type="NCBIfam" id="NF033516">
    <property type="entry name" value="transpos_IS3"/>
    <property type="match status" value="1"/>
</dbReference>
<dbReference type="Gene3D" id="1.10.10.10">
    <property type="entry name" value="Winged helix-like DNA-binding domain superfamily/Winged helix DNA-binding domain"/>
    <property type="match status" value="1"/>
</dbReference>
<evidence type="ECO:0000313" key="2">
    <source>
        <dbReference type="EMBL" id="ADD67475.1"/>
    </source>
</evidence>
<reference evidence="2 3" key="1">
    <citation type="journal article" date="2010" name="Stand. Genomic Sci.">
        <title>Complete genome sequence of Denitrovibrio acetiphilus type strain (N2460).</title>
        <authorList>
            <person name="Kiss H."/>
            <person name="Lang E."/>
            <person name="Lapidus A."/>
            <person name="Copeland A."/>
            <person name="Nolan M."/>
            <person name="Glavina Del Rio T."/>
            <person name="Chen F."/>
            <person name="Lucas S."/>
            <person name="Tice H."/>
            <person name="Cheng J.F."/>
            <person name="Han C."/>
            <person name="Goodwin L."/>
            <person name="Pitluck S."/>
            <person name="Liolios K."/>
            <person name="Pati A."/>
            <person name="Ivanova N."/>
            <person name="Mavromatis K."/>
            <person name="Chen A."/>
            <person name="Palaniappan K."/>
            <person name="Land M."/>
            <person name="Hauser L."/>
            <person name="Chang Y.J."/>
            <person name="Jeffries C.D."/>
            <person name="Detter J.C."/>
            <person name="Brettin T."/>
            <person name="Spring S."/>
            <person name="Rohde M."/>
            <person name="Goker M."/>
            <person name="Woyke T."/>
            <person name="Bristow J."/>
            <person name="Eisen J.A."/>
            <person name="Markowitz V."/>
            <person name="Hugenholtz P."/>
            <person name="Kyrpides N.C."/>
            <person name="Klenk H.P."/>
        </authorList>
    </citation>
    <scope>NUCLEOTIDE SEQUENCE [LARGE SCALE GENOMIC DNA]</scope>
    <source>
        <strain evidence="3">DSM 12809 / NBRC 114555 / N2460</strain>
    </source>
</reference>
<dbReference type="EMBL" id="CP001968">
    <property type="protein sequence ID" value="ADD67475.1"/>
    <property type="molecule type" value="Genomic_DNA"/>
</dbReference>
<dbReference type="KEGG" id="dap:Dacet_0689"/>
<dbReference type="InterPro" id="IPR036388">
    <property type="entry name" value="WH-like_DNA-bd_sf"/>
</dbReference>
<dbReference type="GO" id="GO:0004803">
    <property type="term" value="F:transposase activity"/>
    <property type="evidence" value="ECO:0007669"/>
    <property type="project" value="InterPro"/>
</dbReference>
<dbReference type="SUPFAM" id="SSF53098">
    <property type="entry name" value="Ribonuclease H-like"/>
    <property type="match status" value="1"/>
</dbReference>
<dbReference type="AlphaFoldDB" id="D4H4T1"/>
<evidence type="ECO:0000259" key="1">
    <source>
        <dbReference type="PROSITE" id="PS50994"/>
    </source>
</evidence>
<dbReference type="InterPro" id="IPR036397">
    <property type="entry name" value="RNaseH_sf"/>
</dbReference>
<dbReference type="PROSITE" id="PS50994">
    <property type="entry name" value="INTEGRASE"/>
    <property type="match status" value="1"/>
</dbReference>
<dbReference type="Pfam" id="PF00665">
    <property type="entry name" value="rve"/>
    <property type="match status" value="1"/>
</dbReference>
<evidence type="ECO:0000313" key="3">
    <source>
        <dbReference type="Proteomes" id="UP000002012"/>
    </source>
</evidence>